<gene>
    <name evidence="2" type="ORF">SAMN02745775_104290</name>
</gene>
<dbReference type="STRING" id="1123062.SAMN02745775_104290"/>
<dbReference type="GO" id="GO:0005886">
    <property type="term" value="C:plasma membrane"/>
    <property type="evidence" value="ECO:0007669"/>
    <property type="project" value="TreeGrafter"/>
</dbReference>
<dbReference type="OrthoDB" id="9801609at2"/>
<feature type="domain" description="Methyltransferase FkbM" evidence="1">
    <location>
        <begin position="57"/>
        <end position="215"/>
    </location>
</feature>
<keyword evidence="3" id="KW-1185">Reference proteome</keyword>
<dbReference type="Proteomes" id="UP000199473">
    <property type="component" value="Unassembled WGS sequence"/>
</dbReference>
<reference evidence="2 3" key="1">
    <citation type="submission" date="2016-10" db="EMBL/GenBank/DDBJ databases">
        <authorList>
            <person name="de Groot N.N."/>
        </authorList>
    </citation>
    <scope>NUCLEOTIDE SEQUENCE [LARGE SCALE GENOMIC DNA]</scope>
    <source>
        <strain evidence="2 3">DSM 19981</strain>
    </source>
</reference>
<dbReference type="EMBL" id="FOSQ01000004">
    <property type="protein sequence ID" value="SFK61435.1"/>
    <property type="molecule type" value="Genomic_DNA"/>
</dbReference>
<dbReference type="InterPro" id="IPR006342">
    <property type="entry name" value="FkbM_mtfrase"/>
</dbReference>
<dbReference type="GO" id="GO:0006888">
    <property type="term" value="P:endoplasmic reticulum to Golgi vesicle-mediated transport"/>
    <property type="evidence" value="ECO:0007669"/>
    <property type="project" value="TreeGrafter"/>
</dbReference>
<dbReference type="GO" id="GO:0016197">
    <property type="term" value="P:endosomal transport"/>
    <property type="evidence" value="ECO:0007669"/>
    <property type="project" value="TreeGrafter"/>
</dbReference>
<sequence length="233" mass="26413">MAVSTVSNPPSASPLQRVSHAQTGQDILCDYFFGRYKLYPEGEPGFFVDVGCAWPIQASNTYYFYERGWRGVCIDANSAMEKGFKAARPEDTFVNCGIGETEAEATLYMFKDPKHNTFNPKRRETWATQPARAHLFRGERTVPIRRLSNVLDEAAPGRSRIDLLSIDVESMELEVLKSMDFGRHQPSMVILEMLMPVSRIIEDPVTQYLLARGYELISHTSHDTIFIKRPAKA</sequence>
<evidence type="ECO:0000313" key="3">
    <source>
        <dbReference type="Proteomes" id="UP000199473"/>
    </source>
</evidence>
<dbReference type="Pfam" id="PF05050">
    <property type="entry name" value="Methyltransf_21"/>
    <property type="match status" value="1"/>
</dbReference>
<dbReference type="GO" id="GO:0005737">
    <property type="term" value="C:cytoplasm"/>
    <property type="evidence" value="ECO:0007669"/>
    <property type="project" value="GOC"/>
</dbReference>
<keyword evidence="2" id="KW-0808">Transferase</keyword>
<dbReference type="AlphaFoldDB" id="A0A1I4AY57"/>
<dbReference type="SUPFAM" id="SSF53335">
    <property type="entry name" value="S-adenosyl-L-methionine-dependent methyltransferases"/>
    <property type="match status" value="1"/>
</dbReference>
<dbReference type="Gene3D" id="3.40.50.150">
    <property type="entry name" value="Vaccinia Virus protein VP39"/>
    <property type="match status" value="1"/>
</dbReference>
<name>A0A1I4AY57_9PROT</name>
<keyword evidence="2" id="KW-0489">Methyltransferase</keyword>
<protein>
    <submittedName>
        <fullName evidence="2">Methyltransferase, FkbM family</fullName>
    </submittedName>
</protein>
<proteinExistence type="predicted"/>
<accession>A0A1I4AY57</accession>
<dbReference type="InterPro" id="IPR053202">
    <property type="entry name" value="EGF_Rcpt_Signaling_Reg"/>
</dbReference>
<evidence type="ECO:0000259" key="1">
    <source>
        <dbReference type="Pfam" id="PF05050"/>
    </source>
</evidence>
<dbReference type="RefSeq" id="WP_092960358.1">
    <property type="nucleotide sequence ID" value="NZ_FOSQ01000004.1"/>
</dbReference>
<organism evidence="2 3">
    <name type="scientific">Falsiroseomonas stagni DSM 19981</name>
    <dbReference type="NCBI Taxonomy" id="1123062"/>
    <lineage>
        <taxon>Bacteria</taxon>
        <taxon>Pseudomonadati</taxon>
        <taxon>Pseudomonadota</taxon>
        <taxon>Alphaproteobacteria</taxon>
        <taxon>Acetobacterales</taxon>
        <taxon>Roseomonadaceae</taxon>
        <taxon>Falsiroseomonas</taxon>
    </lineage>
</organism>
<dbReference type="InterPro" id="IPR029063">
    <property type="entry name" value="SAM-dependent_MTases_sf"/>
</dbReference>
<dbReference type="GO" id="GO:0032259">
    <property type="term" value="P:methylation"/>
    <property type="evidence" value="ECO:0007669"/>
    <property type="project" value="UniProtKB-KW"/>
</dbReference>
<dbReference type="PANTHER" id="PTHR34009">
    <property type="entry name" value="PROTEIN STAR"/>
    <property type="match status" value="1"/>
</dbReference>
<dbReference type="PANTHER" id="PTHR34009:SF2">
    <property type="entry name" value="PROTEIN STAR"/>
    <property type="match status" value="1"/>
</dbReference>
<evidence type="ECO:0000313" key="2">
    <source>
        <dbReference type="EMBL" id="SFK61435.1"/>
    </source>
</evidence>
<dbReference type="GO" id="GO:0008168">
    <property type="term" value="F:methyltransferase activity"/>
    <property type="evidence" value="ECO:0007669"/>
    <property type="project" value="UniProtKB-KW"/>
</dbReference>